<organism evidence="1 2">
    <name type="scientific">Zooshikella ganghwensis</name>
    <dbReference type="NCBI Taxonomy" id="202772"/>
    <lineage>
        <taxon>Bacteria</taxon>
        <taxon>Pseudomonadati</taxon>
        <taxon>Pseudomonadota</taxon>
        <taxon>Gammaproteobacteria</taxon>
        <taxon>Oceanospirillales</taxon>
        <taxon>Zooshikellaceae</taxon>
        <taxon>Zooshikella</taxon>
    </lineage>
</organism>
<dbReference type="Proteomes" id="UP000257039">
    <property type="component" value="Unassembled WGS sequence"/>
</dbReference>
<dbReference type="AlphaFoldDB" id="A0A4P9VK62"/>
<name>A0A4P9VK62_9GAMM</name>
<keyword evidence="2" id="KW-1185">Reference proteome</keyword>
<sequence>MFIDPYGLWAWGDPLPQGVVDFSAGFGDTISFGATDWVRDEMGTNGAVNKCSSAYRGFG</sequence>
<proteinExistence type="predicted"/>
<dbReference type="EMBL" id="NDXW01000001">
    <property type="protein sequence ID" value="RDH43685.1"/>
    <property type="molecule type" value="Genomic_DNA"/>
</dbReference>
<gene>
    <name evidence="1" type="ORF">B9G39_09670</name>
</gene>
<evidence type="ECO:0000313" key="2">
    <source>
        <dbReference type="Proteomes" id="UP000257039"/>
    </source>
</evidence>
<protein>
    <submittedName>
        <fullName evidence="1">Uncharacterized protein</fullName>
    </submittedName>
</protein>
<accession>A0A4P9VK62</accession>
<evidence type="ECO:0000313" key="1">
    <source>
        <dbReference type="EMBL" id="RDH43685.1"/>
    </source>
</evidence>
<comment type="caution">
    <text evidence="1">The sequence shown here is derived from an EMBL/GenBank/DDBJ whole genome shotgun (WGS) entry which is preliminary data.</text>
</comment>
<reference evidence="1 2" key="1">
    <citation type="submission" date="2017-04" db="EMBL/GenBank/DDBJ databases">
        <title>Draft genome sequence of Zooshikella ganghwensis VG4 isolated from Red Sea sediments.</title>
        <authorList>
            <person name="Rehman Z."/>
            <person name="Alam I."/>
            <person name="Kamau A."/>
            <person name="Bajic V."/>
            <person name="Leiknes T."/>
        </authorList>
    </citation>
    <scope>NUCLEOTIDE SEQUENCE [LARGE SCALE GENOMIC DNA]</scope>
    <source>
        <strain evidence="1 2">VG4</strain>
    </source>
</reference>